<keyword evidence="1" id="KW-0862">Zinc</keyword>
<organism evidence="7 8">
    <name type="scientific">Parabacteroides merdae</name>
    <dbReference type="NCBI Taxonomy" id="46503"/>
    <lineage>
        <taxon>Bacteria</taxon>
        <taxon>Pseudomonadati</taxon>
        <taxon>Bacteroidota</taxon>
        <taxon>Bacteroidia</taxon>
        <taxon>Bacteroidales</taxon>
        <taxon>Tannerellaceae</taxon>
        <taxon>Parabacteroides</taxon>
    </lineage>
</organism>
<comment type="caution">
    <text evidence="7">The sequence shown here is derived from an EMBL/GenBank/DDBJ whole genome shotgun (WGS) entry which is preliminary data.</text>
</comment>
<comment type="cofactor">
    <cofactor evidence="1">
        <name>Zn(2+)</name>
        <dbReference type="ChEBI" id="CHEBI:29105"/>
    </cofactor>
    <text evidence="1">Binds 1 zinc ion per subunit.</text>
</comment>
<protein>
    <submittedName>
        <fullName evidence="2">Transcriptional regulator</fullName>
    </submittedName>
    <submittedName>
        <fullName evidence="7">Transcriptional repressor</fullName>
    </submittedName>
</protein>
<evidence type="ECO:0000313" key="10">
    <source>
        <dbReference type="Proteomes" id="UP000434916"/>
    </source>
</evidence>
<dbReference type="InterPro" id="IPR036390">
    <property type="entry name" value="WH_DNA-bd_sf"/>
</dbReference>
<evidence type="ECO:0000313" key="6">
    <source>
        <dbReference type="EMBL" id="RGZ47380.1"/>
    </source>
</evidence>
<dbReference type="PANTHER" id="PTHR33202:SF22">
    <property type="entry name" value="HYDROGEN PEROXIDE SENSITIVE REPRESSOR"/>
    <property type="match status" value="1"/>
</dbReference>
<feature type="binding site" evidence="1">
    <location>
        <position position="98"/>
    </location>
    <ligand>
        <name>Zn(2+)</name>
        <dbReference type="ChEBI" id="CHEBI:29105"/>
    </ligand>
</feature>
<dbReference type="OrthoDB" id="594893at2"/>
<keyword evidence="1" id="KW-0479">Metal-binding</keyword>
<dbReference type="Pfam" id="PF01475">
    <property type="entry name" value="FUR"/>
    <property type="match status" value="1"/>
</dbReference>
<dbReference type="Gene3D" id="1.10.10.10">
    <property type="entry name" value="Winged helix-like DNA-binding domain superfamily/Winged helix DNA-binding domain"/>
    <property type="match status" value="1"/>
</dbReference>
<dbReference type="AlphaFoldDB" id="A0A354MKR5"/>
<dbReference type="Proteomes" id="UP000448908">
    <property type="component" value="Unassembled WGS sequence"/>
</dbReference>
<gene>
    <name evidence="2" type="ORF">CE91St3_21380</name>
    <name evidence="7" type="ORF">DW191_03215</name>
    <name evidence="6" type="ORF">DW986_11210</name>
    <name evidence="3" type="ORF">GMD82_11375</name>
    <name evidence="4" type="ORF">GMD92_15875</name>
    <name evidence="5" type="ORF">GME02_15280</name>
</gene>
<dbReference type="RefSeq" id="WP_005633450.1">
    <property type="nucleotide sequence ID" value="NZ_BAABYG010000001.1"/>
</dbReference>
<feature type="binding site" evidence="1">
    <location>
        <position position="137"/>
    </location>
    <ligand>
        <name>Zn(2+)</name>
        <dbReference type="ChEBI" id="CHEBI:29105"/>
    </ligand>
</feature>
<reference evidence="2" key="3">
    <citation type="submission" date="2022-01" db="EMBL/GenBank/DDBJ databases">
        <title>Novel bile acid biosynthetic pathways are enriched in the microbiome of centenarians.</title>
        <authorList>
            <person name="Sato Y."/>
            <person name="Atarashi K."/>
            <person name="Plichta R.D."/>
            <person name="Arai Y."/>
            <person name="Sasajima S."/>
            <person name="Kearney M.S."/>
            <person name="Suda W."/>
            <person name="Takeshita K."/>
            <person name="Sasaki T."/>
            <person name="Okamoto S."/>
            <person name="Skelly N.A."/>
            <person name="Okamura Y."/>
            <person name="Vlamakis H."/>
            <person name="Li Y."/>
            <person name="Tanoue T."/>
            <person name="Takei H."/>
            <person name="Nittono H."/>
            <person name="Narushima S."/>
            <person name="Irie J."/>
            <person name="Itoh H."/>
            <person name="Moriya K."/>
            <person name="Sugiura Y."/>
            <person name="Suematsu M."/>
            <person name="Moritoki N."/>
            <person name="Shibata S."/>
            <person name="Littman R.D."/>
            <person name="Fischbach A.M."/>
            <person name="Uwamino Y."/>
            <person name="Inoue T."/>
            <person name="Honda A."/>
            <person name="Hattori M."/>
            <person name="Murai T."/>
            <person name="Xavier J.R."/>
            <person name="Hirose N."/>
            <person name="Honda K."/>
        </authorList>
    </citation>
    <scope>NUCLEOTIDE SEQUENCE</scope>
    <source>
        <strain evidence="2">CE91-St3</strain>
    </source>
</reference>
<evidence type="ECO:0000313" key="4">
    <source>
        <dbReference type="EMBL" id="MTU70506.1"/>
    </source>
</evidence>
<dbReference type="GO" id="GO:0003700">
    <property type="term" value="F:DNA-binding transcription factor activity"/>
    <property type="evidence" value="ECO:0007669"/>
    <property type="project" value="InterPro"/>
</dbReference>
<dbReference type="InterPro" id="IPR036388">
    <property type="entry name" value="WH-like_DNA-bd_sf"/>
</dbReference>
<dbReference type="EMBL" id="WNDA01000028">
    <property type="protein sequence ID" value="MTU70506.1"/>
    <property type="molecule type" value="Genomic_DNA"/>
</dbReference>
<keyword evidence="10" id="KW-1185">Reference proteome</keyword>
<feature type="binding site" evidence="1">
    <location>
        <position position="101"/>
    </location>
    <ligand>
        <name>Zn(2+)</name>
        <dbReference type="ChEBI" id="CHEBI:29105"/>
    </ligand>
</feature>
<dbReference type="Proteomes" id="UP000482671">
    <property type="component" value="Unassembled WGS sequence"/>
</dbReference>
<dbReference type="EMBL" id="QSEF01000014">
    <property type="protein sequence ID" value="RGZ47380.1"/>
    <property type="molecule type" value="Genomic_DNA"/>
</dbReference>
<dbReference type="Proteomes" id="UP000285173">
    <property type="component" value="Unassembled WGS sequence"/>
</dbReference>
<accession>A0A354MKR5</accession>
<dbReference type="GO" id="GO:0000976">
    <property type="term" value="F:transcription cis-regulatory region binding"/>
    <property type="evidence" value="ECO:0007669"/>
    <property type="project" value="TreeGrafter"/>
</dbReference>
<proteinExistence type="predicted"/>
<dbReference type="EMBL" id="WNCN01000013">
    <property type="protein sequence ID" value="MTU40058.1"/>
    <property type="molecule type" value="Genomic_DNA"/>
</dbReference>
<dbReference type="GeneID" id="49203950"/>
<evidence type="ECO:0000256" key="1">
    <source>
        <dbReference type="PIRSR" id="PIRSR602481-1"/>
    </source>
</evidence>
<evidence type="ECO:0000313" key="3">
    <source>
        <dbReference type="EMBL" id="MTU40058.1"/>
    </source>
</evidence>
<dbReference type="EMBL" id="QRKC01000001">
    <property type="protein sequence ID" value="RHH80148.1"/>
    <property type="molecule type" value="Genomic_DNA"/>
</dbReference>
<dbReference type="GO" id="GO:0045892">
    <property type="term" value="P:negative regulation of DNA-templated transcription"/>
    <property type="evidence" value="ECO:0007669"/>
    <property type="project" value="TreeGrafter"/>
</dbReference>
<evidence type="ECO:0000313" key="12">
    <source>
        <dbReference type="Proteomes" id="UP000482671"/>
    </source>
</evidence>
<feature type="binding site" evidence="1">
    <location>
        <position position="134"/>
    </location>
    <ligand>
        <name>Zn(2+)</name>
        <dbReference type="ChEBI" id="CHEBI:29105"/>
    </ligand>
</feature>
<dbReference type="EMBL" id="WNDD01000017">
    <property type="protein sequence ID" value="MTV02972.1"/>
    <property type="molecule type" value="Genomic_DNA"/>
</dbReference>
<dbReference type="SUPFAM" id="SSF46785">
    <property type="entry name" value="Winged helix' DNA-binding domain"/>
    <property type="match status" value="1"/>
</dbReference>
<dbReference type="InterPro" id="IPR002481">
    <property type="entry name" value="FUR"/>
</dbReference>
<reference evidence="8 9" key="1">
    <citation type="submission" date="2018-08" db="EMBL/GenBank/DDBJ databases">
        <title>A genome reference for cultivated species of the human gut microbiota.</title>
        <authorList>
            <person name="Zou Y."/>
            <person name="Xue W."/>
            <person name="Luo G."/>
        </authorList>
    </citation>
    <scope>NUCLEOTIDE SEQUENCE [LARGE SCALE GENOMIC DNA]</scope>
    <source>
        <strain evidence="7 8">AM16-50</strain>
        <strain evidence="6 9">AM50-15</strain>
    </source>
</reference>
<dbReference type="GO" id="GO:0008270">
    <property type="term" value="F:zinc ion binding"/>
    <property type="evidence" value="ECO:0007669"/>
    <property type="project" value="TreeGrafter"/>
</dbReference>
<name>A0A354MKR5_9BACT</name>
<evidence type="ECO:0000313" key="2">
    <source>
        <dbReference type="EMBL" id="GKH72275.1"/>
    </source>
</evidence>
<dbReference type="STRING" id="46503.ERS852463_01289"/>
<evidence type="ECO:0000313" key="9">
    <source>
        <dbReference type="Proteomes" id="UP000285173"/>
    </source>
</evidence>
<dbReference type="GO" id="GO:1900376">
    <property type="term" value="P:regulation of secondary metabolite biosynthetic process"/>
    <property type="evidence" value="ECO:0007669"/>
    <property type="project" value="TreeGrafter"/>
</dbReference>
<dbReference type="EMBL" id="BQNZ01000002">
    <property type="protein sequence ID" value="GKH72275.1"/>
    <property type="molecule type" value="Genomic_DNA"/>
</dbReference>
<evidence type="ECO:0000313" key="11">
    <source>
        <dbReference type="Proteomes" id="UP000448908"/>
    </source>
</evidence>
<evidence type="ECO:0000313" key="7">
    <source>
        <dbReference type="EMBL" id="RHH80148.1"/>
    </source>
</evidence>
<dbReference type="Proteomes" id="UP000283732">
    <property type="component" value="Unassembled WGS sequence"/>
</dbReference>
<dbReference type="Proteomes" id="UP000434916">
    <property type="component" value="Unassembled WGS sequence"/>
</dbReference>
<dbReference type="Proteomes" id="UP001055114">
    <property type="component" value="Unassembled WGS sequence"/>
</dbReference>
<dbReference type="PANTHER" id="PTHR33202">
    <property type="entry name" value="ZINC UPTAKE REGULATION PROTEIN"/>
    <property type="match status" value="1"/>
</dbReference>
<evidence type="ECO:0000313" key="8">
    <source>
        <dbReference type="Proteomes" id="UP000283732"/>
    </source>
</evidence>
<evidence type="ECO:0000313" key="5">
    <source>
        <dbReference type="EMBL" id="MTV02972.1"/>
    </source>
</evidence>
<reference evidence="10 11" key="2">
    <citation type="journal article" date="2019" name="Nat. Med.">
        <title>A library of human gut bacterial isolates paired with longitudinal multiomics data enables mechanistic microbiome research.</title>
        <authorList>
            <person name="Poyet M."/>
            <person name="Groussin M."/>
            <person name="Gibbons S.M."/>
            <person name="Avila-Pacheco J."/>
            <person name="Jiang X."/>
            <person name="Kearney S.M."/>
            <person name="Perrotta A.R."/>
            <person name="Berdy B."/>
            <person name="Zhao S."/>
            <person name="Lieberman T.D."/>
            <person name="Swanson P.K."/>
            <person name="Smith M."/>
            <person name="Roesemann S."/>
            <person name="Alexander J.E."/>
            <person name="Rich S.A."/>
            <person name="Livny J."/>
            <person name="Vlamakis H."/>
            <person name="Clish C."/>
            <person name="Bullock K."/>
            <person name="Deik A."/>
            <person name="Scott J."/>
            <person name="Pierce K.A."/>
            <person name="Xavier R.J."/>
            <person name="Alm E.J."/>
        </authorList>
    </citation>
    <scope>NUCLEOTIDE SEQUENCE [LARGE SCALE GENOMIC DNA]</scope>
    <source>
        <strain evidence="5 12">BIOML-A11</strain>
        <strain evidence="4 11">BIOML-A16</strain>
        <strain evidence="3 10">BIOML-A29</strain>
    </source>
</reference>
<sequence>MSTKQCEEKLKDKGVRPTAARILILQKLSEQTYPISLLELEAQLETLDKSTISRSLAILLEHHAIHAFEDGSGSMKYEICRSDTETCFIENRHIHFYCEVCHKTYCMDHIKIPVVQLPEGFIMDTINYTVKGICPACKSPNL</sequence>